<keyword evidence="4" id="KW-1133">Transmembrane helix</keyword>
<dbReference type="SUPFAM" id="SSF56112">
    <property type="entry name" value="Protein kinase-like (PK-like)"/>
    <property type="match status" value="1"/>
</dbReference>
<dbReference type="EMBL" id="JAPDDR010000009">
    <property type="protein sequence ID" value="MCW1915412.1"/>
    <property type="molecule type" value="Genomic_DNA"/>
</dbReference>
<keyword evidence="7" id="KW-1185">Reference proteome</keyword>
<evidence type="ECO:0000313" key="6">
    <source>
        <dbReference type="EMBL" id="MCW1915412.1"/>
    </source>
</evidence>
<sequence>MNRARPDPIIPDHEVLRKIGGGAYGEVWLARGVTGALRAVKVLWRDDFEDERSFEREFEGILKFEPISRDHPGLVNILHVGRSPDGKAFYYYVMELGDDVIAGRDINPVEYEARTLRSDTKRTPGSKLDTGFVIDVGVRLAEALRHLHDNGLAHRDVKPANVIFVAGRAKLADIGLVAARGQRTFVGTEGFVPPEGPGSAQADVYSLGKVLYEIATGKDRMEFPELPDELPPGSERKRWLALNQIICDTCEPHLSKRRLSTAGDLAEALRRLQEGKRRRRRRPVGAFMALVLCAAVVIYGGWDHLQTLLPPRLPDKPELQPVKIKVSSTPAGATVIDESTGETIGSTPTELIESHVGERIRFSLKMLGYEPCPIDMVVPESAAGGTLFLSPELKVYAPPAINEPWTDQLGQRYMPLNEGHEAVRPVGETEWRRFAEGKPDAYAEFVEITEGDTKRKVALTSHGDAREFCFWLATEGIKQGYLSEDHQAEPHMVEGFQAEGISEKARNEGLKPFRPYVSKIPFGTLSVRAEPSGAEVIVKVGDVEVRRSEVSGMVELSGIKPGEMEVSVWMEGYKRSVQKLTLKPNETRDLFFKLELNHSVVMDRPWTNSLEMSFVPVMPGDLQACIWETRVKDFSAFLRAAHPEIYQVEKPGDHPVVHVKRSDAMEFCAWLTKVEREQERLTDAHEYRLPTDYEWSFMAGLKSELKVSTPDRREQQMLQIFPWGVAWPPIANGANLGNFAGSEAATNPGMSPERVIFGYSDGFATTSPVGSFPPNAIGLYDISGNVLEWVQEDYIPNNGFGVMRGGSWKSWRQQDLYTGFRYTLTPDLPDDACGFRIVLAKVPPKEDTGPAESAIDEDG</sequence>
<keyword evidence="2 3" id="KW-0067">ATP-binding</keyword>
<dbReference type="InterPro" id="IPR008271">
    <property type="entry name" value="Ser/Thr_kinase_AS"/>
</dbReference>
<keyword evidence="1 3" id="KW-0547">Nucleotide-binding</keyword>
<dbReference type="Pfam" id="PF00069">
    <property type="entry name" value="Pkinase"/>
    <property type="match status" value="1"/>
</dbReference>
<accession>A0ABT3G6F0</accession>
<feature type="transmembrane region" description="Helical" evidence="4">
    <location>
        <begin position="284"/>
        <end position="302"/>
    </location>
</feature>
<keyword evidence="4" id="KW-0472">Membrane</keyword>
<dbReference type="PROSITE" id="PS00108">
    <property type="entry name" value="PROTEIN_KINASE_ST"/>
    <property type="match status" value="1"/>
</dbReference>
<reference evidence="6" key="1">
    <citation type="submission" date="2022-10" db="EMBL/GenBank/DDBJ databases">
        <title>Luteolibacter sp. GHJ8, whole genome shotgun sequencing project.</title>
        <authorList>
            <person name="Zhao G."/>
            <person name="Shen L."/>
        </authorList>
    </citation>
    <scope>NUCLEOTIDE SEQUENCE</scope>
    <source>
        <strain evidence="6">GHJ8</strain>
    </source>
</reference>
<evidence type="ECO:0000256" key="2">
    <source>
        <dbReference type="ARBA" id="ARBA00022840"/>
    </source>
</evidence>
<name>A0ABT3G6F0_9BACT</name>
<dbReference type="Pfam" id="PF08308">
    <property type="entry name" value="PEGA"/>
    <property type="match status" value="1"/>
</dbReference>
<dbReference type="SMART" id="SM00220">
    <property type="entry name" value="S_TKc"/>
    <property type="match status" value="1"/>
</dbReference>
<evidence type="ECO:0000256" key="4">
    <source>
        <dbReference type="SAM" id="Phobius"/>
    </source>
</evidence>
<protein>
    <submittedName>
        <fullName evidence="6">SUMF1/EgtB/PvdO family nonheme iron enzyme</fullName>
    </submittedName>
</protein>
<gene>
    <name evidence="6" type="ORF">OJ996_17640</name>
</gene>
<dbReference type="InterPro" id="IPR005532">
    <property type="entry name" value="SUMF_dom"/>
</dbReference>
<feature type="domain" description="Protein kinase" evidence="5">
    <location>
        <begin position="13"/>
        <end position="292"/>
    </location>
</feature>
<dbReference type="InterPro" id="IPR042095">
    <property type="entry name" value="SUMF_sf"/>
</dbReference>
<evidence type="ECO:0000256" key="1">
    <source>
        <dbReference type="ARBA" id="ARBA00022741"/>
    </source>
</evidence>
<dbReference type="PANTHER" id="PTHR23150:SF19">
    <property type="entry name" value="FORMYLGLYCINE-GENERATING ENZYME"/>
    <property type="match status" value="1"/>
</dbReference>
<dbReference type="RefSeq" id="WP_264514961.1">
    <property type="nucleotide sequence ID" value="NZ_JAPDDR010000009.1"/>
</dbReference>
<dbReference type="PROSITE" id="PS00107">
    <property type="entry name" value="PROTEIN_KINASE_ATP"/>
    <property type="match status" value="1"/>
</dbReference>
<dbReference type="Proteomes" id="UP001165653">
    <property type="component" value="Unassembled WGS sequence"/>
</dbReference>
<evidence type="ECO:0000256" key="3">
    <source>
        <dbReference type="PROSITE-ProRule" id="PRU10141"/>
    </source>
</evidence>
<dbReference type="SUPFAM" id="SSF56436">
    <property type="entry name" value="C-type lectin-like"/>
    <property type="match status" value="1"/>
</dbReference>
<dbReference type="Gene3D" id="3.30.200.20">
    <property type="entry name" value="Phosphorylase Kinase, domain 1"/>
    <property type="match status" value="1"/>
</dbReference>
<dbReference type="InterPro" id="IPR017441">
    <property type="entry name" value="Protein_kinase_ATP_BS"/>
</dbReference>
<dbReference type="InterPro" id="IPR013229">
    <property type="entry name" value="PEGA"/>
</dbReference>
<comment type="caution">
    <text evidence="6">The sequence shown here is derived from an EMBL/GenBank/DDBJ whole genome shotgun (WGS) entry which is preliminary data.</text>
</comment>
<feature type="binding site" evidence="3">
    <location>
        <position position="41"/>
    </location>
    <ligand>
        <name>ATP</name>
        <dbReference type="ChEBI" id="CHEBI:30616"/>
    </ligand>
</feature>
<dbReference type="InterPro" id="IPR016187">
    <property type="entry name" value="CTDL_fold"/>
</dbReference>
<dbReference type="InterPro" id="IPR051043">
    <property type="entry name" value="Sulfatase_Mod_Factor_Kinase"/>
</dbReference>
<dbReference type="Pfam" id="PF03781">
    <property type="entry name" value="FGE-sulfatase"/>
    <property type="match status" value="1"/>
</dbReference>
<evidence type="ECO:0000313" key="7">
    <source>
        <dbReference type="Proteomes" id="UP001165653"/>
    </source>
</evidence>
<dbReference type="PROSITE" id="PS50011">
    <property type="entry name" value="PROTEIN_KINASE_DOM"/>
    <property type="match status" value="1"/>
</dbReference>
<evidence type="ECO:0000259" key="5">
    <source>
        <dbReference type="PROSITE" id="PS50011"/>
    </source>
</evidence>
<dbReference type="Gene3D" id="1.10.510.10">
    <property type="entry name" value="Transferase(Phosphotransferase) domain 1"/>
    <property type="match status" value="1"/>
</dbReference>
<dbReference type="CDD" id="cd14014">
    <property type="entry name" value="STKc_PknB_like"/>
    <property type="match status" value="1"/>
</dbReference>
<dbReference type="Gene3D" id="3.90.1580.10">
    <property type="entry name" value="paralog of FGE (formylglycine-generating enzyme)"/>
    <property type="match status" value="1"/>
</dbReference>
<dbReference type="InterPro" id="IPR000719">
    <property type="entry name" value="Prot_kinase_dom"/>
</dbReference>
<organism evidence="6 7">
    <name type="scientific">Luteolibacter rhizosphaerae</name>
    <dbReference type="NCBI Taxonomy" id="2989719"/>
    <lineage>
        <taxon>Bacteria</taxon>
        <taxon>Pseudomonadati</taxon>
        <taxon>Verrucomicrobiota</taxon>
        <taxon>Verrucomicrobiia</taxon>
        <taxon>Verrucomicrobiales</taxon>
        <taxon>Verrucomicrobiaceae</taxon>
        <taxon>Luteolibacter</taxon>
    </lineage>
</organism>
<dbReference type="InterPro" id="IPR011009">
    <property type="entry name" value="Kinase-like_dom_sf"/>
</dbReference>
<proteinExistence type="predicted"/>
<keyword evidence="4" id="KW-0812">Transmembrane</keyword>
<dbReference type="PANTHER" id="PTHR23150">
    <property type="entry name" value="SULFATASE MODIFYING FACTOR 1, 2"/>
    <property type="match status" value="1"/>
</dbReference>